<evidence type="ECO:0008006" key="6">
    <source>
        <dbReference type="Google" id="ProtNLM"/>
    </source>
</evidence>
<feature type="chain" id="PRO_5040506401" description="NPP1 domain protein" evidence="3">
    <location>
        <begin position="19"/>
        <end position="252"/>
    </location>
</feature>
<dbReference type="EMBL" id="SRRH01000567">
    <property type="protein sequence ID" value="KAG6287198.1"/>
    <property type="molecule type" value="Genomic_DNA"/>
</dbReference>
<dbReference type="InterPro" id="IPR008701">
    <property type="entry name" value="NPP1"/>
</dbReference>
<dbReference type="Pfam" id="PF05630">
    <property type="entry name" value="NPP1"/>
    <property type="match status" value="1"/>
</dbReference>
<sequence>MQVKQFLSLACLLTPLMAAALPDEQLNVHFRRGQEIPHDQVRVIPESLPNDNIGRNMKRFQPYFNNEGGGGCWPYPAVDSDGNWSGGLKPSGKESGDCRNSVGQVYVRGAWYKGRYGIMYTWFAPKDETGVGGGHRYEWEGAVIWVNNPNVPDAKMVGGAVSAHHGWKTTTNIAGDVSFYQGHPLCKYYVDTAVFGTHRIGWTDTVGGLQPAVAWEQLPAPARNALLSTDWGHATFMLGYGFLDHLANAYPF</sequence>
<dbReference type="PIRSF" id="PIRSF029958">
    <property type="entry name" value="Necrosis-inducing_protein"/>
    <property type="match status" value="1"/>
</dbReference>
<comment type="similarity">
    <text evidence="1">Belongs to the Necrosis inducing protein (NPP1) family.</text>
</comment>
<dbReference type="Proteomes" id="UP000707071">
    <property type="component" value="Unassembled WGS sequence"/>
</dbReference>
<dbReference type="AlphaFoldDB" id="A0A9P7QAU4"/>
<evidence type="ECO:0000256" key="3">
    <source>
        <dbReference type="SAM" id="SignalP"/>
    </source>
</evidence>
<organism evidence="4 5">
    <name type="scientific">Claviceps aff. purpurea</name>
    <dbReference type="NCBI Taxonomy" id="1967640"/>
    <lineage>
        <taxon>Eukaryota</taxon>
        <taxon>Fungi</taxon>
        <taxon>Dikarya</taxon>
        <taxon>Ascomycota</taxon>
        <taxon>Pezizomycotina</taxon>
        <taxon>Sordariomycetes</taxon>
        <taxon>Hypocreomycetidae</taxon>
        <taxon>Hypocreales</taxon>
        <taxon>Clavicipitaceae</taxon>
        <taxon>Claviceps</taxon>
    </lineage>
</organism>
<evidence type="ECO:0000256" key="1">
    <source>
        <dbReference type="ARBA" id="ARBA00009520"/>
    </source>
</evidence>
<evidence type="ECO:0000256" key="2">
    <source>
        <dbReference type="ARBA" id="ARBA00023026"/>
    </source>
</evidence>
<evidence type="ECO:0000313" key="5">
    <source>
        <dbReference type="Proteomes" id="UP000707071"/>
    </source>
</evidence>
<evidence type="ECO:0000313" key="4">
    <source>
        <dbReference type="EMBL" id="KAG6287198.1"/>
    </source>
</evidence>
<dbReference type="PANTHER" id="PTHR33657">
    <property type="entry name" value="DOMAIN PROTEIN, PUTATIVE (AFU_ORTHOLOGUE AFUA_5G00600)-RELATED"/>
    <property type="match status" value="1"/>
</dbReference>
<protein>
    <recommendedName>
        <fullName evidence="6">NPP1 domain protein</fullName>
    </recommendedName>
</protein>
<keyword evidence="5" id="KW-1185">Reference proteome</keyword>
<keyword evidence="2" id="KW-0843">Virulence</keyword>
<name>A0A9P7QAU4_9HYPO</name>
<accession>A0A9P7QAU4</accession>
<dbReference type="PANTHER" id="PTHR33657:SF8">
    <property type="entry name" value="DOMAIN PROTEIN, PUTATIVE (AFU_ORTHOLOGUE AFUA_5G00600)-RELATED"/>
    <property type="match status" value="1"/>
</dbReference>
<proteinExistence type="inferred from homology"/>
<keyword evidence="3" id="KW-0732">Signal</keyword>
<comment type="caution">
    <text evidence="4">The sequence shown here is derived from an EMBL/GenBank/DDBJ whole genome shotgun (WGS) entry which is preliminary data.</text>
</comment>
<reference evidence="4 5" key="1">
    <citation type="journal article" date="2020" name="bioRxiv">
        <title>Whole genome comparisons of ergot fungi reveals the divergence and evolution of species within the genus Claviceps are the result of varying mechanisms driving genome evolution and host range expansion.</title>
        <authorList>
            <person name="Wyka S.A."/>
            <person name="Mondo S.J."/>
            <person name="Liu M."/>
            <person name="Dettman J."/>
            <person name="Nalam V."/>
            <person name="Broders K.D."/>
        </authorList>
    </citation>
    <scope>NUCLEOTIDE SEQUENCE [LARGE SCALE GENOMIC DNA]</scope>
    <source>
        <strain evidence="4 5">Clav52</strain>
    </source>
</reference>
<feature type="signal peptide" evidence="3">
    <location>
        <begin position="1"/>
        <end position="18"/>
    </location>
</feature>
<gene>
    <name evidence="4" type="ORF">E4U09_006282</name>
</gene>